<keyword evidence="2" id="KW-0444">Lipid biosynthesis</keyword>
<dbReference type="Proteomes" id="UP000709959">
    <property type="component" value="Unassembled WGS sequence"/>
</dbReference>
<accession>A0A936F007</accession>
<dbReference type="Pfam" id="PF01553">
    <property type="entry name" value="Acyltransferase"/>
    <property type="match status" value="1"/>
</dbReference>
<evidence type="ECO:0000256" key="2">
    <source>
        <dbReference type="ARBA" id="ARBA00022516"/>
    </source>
</evidence>
<dbReference type="EMBL" id="JADKCH010000001">
    <property type="protein sequence ID" value="MBK8571451.1"/>
    <property type="molecule type" value="Genomic_DNA"/>
</dbReference>
<organism evidence="7 8">
    <name type="scientific">Candidatus Geothrix odensensis</name>
    <dbReference type="NCBI Taxonomy" id="2954440"/>
    <lineage>
        <taxon>Bacteria</taxon>
        <taxon>Pseudomonadati</taxon>
        <taxon>Acidobacteriota</taxon>
        <taxon>Holophagae</taxon>
        <taxon>Holophagales</taxon>
        <taxon>Holophagaceae</taxon>
        <taxon>Geothrix</taxon>
    </lineage>
</organism>
<gene>
    <name evidence="7" type="ORF">IPN91_02185</name>
</gene>
<dbReference type="PANTHER" id="PTHR10434:SF64">
    <property type="entry name" value="1-ACYL-SN-GLYCEROL-3-PHOSPHATE ACYLTRANSFERASE-RELATED"/>
    <property type="match status" value="1"/>
</dbReference>
<evidence type="ECO:0000313" key="8">
    <source>
        <dbReference type="Proteomes" id="UP000709959"/>
    </source>
</evidence>
<evidence type="ECO:0000313" key="7">
    <source>
        <dbReference type="EMBL" id="MBK8571451.1"/>
    </source>
</evidence>
<name>A0A936F007_9BACT</name>
<comment type="pathway">
    <text evidence="1">Lipid metabolism.</text>
</comment>
<reference evidence="7 8" key="1">
    <citation type="submission" date="2020-10" db="EMBL/GenBank/DDBJ databases">
        <title>Connecting structure to function with the recovery of over 1000 high-quality activated sludge metagenome-assembled genomes encoding full-length rRNA genes using long-read sequencing.</title>
        <authorList>
            <person name="Singleton C.M."/>
            <person name="Petriglieri F."/>
            <person name="Kristensen J.M."/>
            <person name="Kirkegaard R.H."/>
            <person name="Michaelsen T.Y."/>
            <person name="Andersen M.H."/>
            <person name="Karst S.M."/>
            <person name="Dueholm M.S."/>
            <person name="Nielsen P.H."/>
            <person name="Albertsen M."/>
        </authorList>
    </citation>
    <scope>NUCLEOTIDE SEQUENCE [LARGE SCALE GENOMIC DNA]</scope>
    <source>
        <strain evidence="7">OdNE_18-Q3-R46-58_MAXAC.008</strain>
    </source>
</reference>
<evidence type="ECO:0000259" key="6">
    <source>
        <dbReference type="SMART" id="SM00563"/>
    </source>
</evidence>
<sequence>MSWTGVLWPTFAILPRLAAGAEPQSGMHRWARRMVPALGVDLEVVGHPRTDVQLWVSNHLSWVDPVILMSLRPMGTIAKGEVASYPLIGRWAQKSGIHFVDRSDATSRAAALASFTASLHNGRDMLLFPEGTTTRGDHLAGFYEGGLRAAFDLGLPAQPLRIASPAPHYPWTGSETLLPHLRTLFGTRTQVTVTAEETLYPADFCDPASWITAFRSALTPRSSDVR</sequence>
<evidence type="ECO:0000256" key="1">
    <source>
        <dbReference type="ARBA" id="ARBA00005189"/>
    </source>
</evidence>
<proteinExistence type="predicted"/>
<keyword evidence="5 7" id="KW-0012">Acyltransferase</keyword>
<dbReference type="SUPFAM" id="SSF69593">
    <property type="entry name" value="Glycerol-3-phosphate (1)-acyltransferase"/>
    <property type="match status" value="1"/>
</dbReference>
<comment type="caution">
    <text evidence="7">The sequence shown here is derived from an EMBL/GenBank/DDBJ whole genome shotgun (WGS) entry which is preliminary data.</text>
</comment>
<dbReference type="SMART" id="SM00563">
    <property type="entry name" value="PlsC"/>
    <property type="match status" value="1"/>
</dbReference>
<protein>
    <submittedName>
        <fullName evidence="7">1-acyl-sn-glycerol-3-phosphate acyltransferase</fullName>
    </submittedName>
</protein>
<evidence type="ECO:0000256" key="4">
    <source>
        <dbReference type="ARBA" id="ARBA00023098"/>
    </source>
</evidence>
<dbReference type="AlphaFoldDB" id="A0A936F007"/>
<dbReference type="CDD" id="cd07989">
    <property type="entry name" value="LPLAT_AGPAT-like"/>
    <property type="match status" value="1"/>
</dbReference>
<dbReference type="PANTHER" id="PTHR10434">
    <property type="entry name" value="1-ACYL-SN-GLYCEROL-3-PHOSPHATE ACYLTRANSFERASE"/>
    <property type="match status" value="1"/>
</dbReference>
<feature type="domain" description="Phospholipid/glycerol acyltransferase" evidence="6">
    <location>
        <begin position="53"/>
        <end position="165"/>
    </location>
</feature>
<keyword evidence="4" id="KW-0443">Lipid metabolism</keyword>
<dbReference type="GO" id="GO:0006654">
    <property type="term" value="P:phosphatidic acid biosynthetic process"/>
    <property type="evidence" value="ECO:0007669"/>
    <property type="project" value="TreeGrafter"/>
</dbReference>
<evidence type="ECO:0000256" key="5">
    <source>
        <dbReference type="ARBA" id="ARBA00023315"/>
    </source>
</evidence>
<evidence type="ECO:0000256" key="3">
    <source>
        <dbReference type="ARBA" id="ARBA00022679"/>
    </source>
</evidence>
<dbReference type="InterPro" id="IPR002123">
    <property type="entry name" value="Plipid/glycerol_acylTrfase"/>
</dbReference>
<dbReference type="GO" id="GO:0003841">
    <property type="term" value="F:1-acylglycerol-3-phosphate O-acyltransferase activity"/>
    <property type="evidence" value="ECO:0007669"/>
    <property type="project" value="TreeGrafter"/>
</dbReference>
<keyword evidence="3" id="KW-0808">Transferase</keyword>